<keyword evidence="2" id="KW-1185">Reference proteome</keyword>
<accession>A0ABV7ZPN3</accession>
<evidence type="ECO:0000313" key="1">
    <source>
        <dbReference type="EMBL" id="MFC3849754.1"/>
    </source>
</evidence>
<reference evidence="2" key="1">
    <citation type="journal article" date="2019" name="Int. J. Syst. Evol. Microbiol.">
        <title>The Global Catalogue of Microorganisms (GCM) 10K type strain sequencing project: providing services to taxonomists for standard genome sequencing and annotation.</title>
        <authorList>
            <consortium name="The Broad Institute Genomics Platform"/>
            <consortium name="The Broad Institute Genome Sequencing Center for Infectious Disease"/>
            <person name="Wu L."/>
            <person name="Ma J."/>
        </authorList>
    </citation>
    <scope>NUCLEOTIDE SEQUENCE [LARGE SCALE GENOMIC DNA]</scope>
    <source>
        <strain evidence="2">CCUG 53252</strain>
    </source>
</reference>
<dbReference type="RefSeq" id="WP_290288765.1">
    <property type="nucleotide sequence ID" value="NZ_CP047211.1"/>
</dbReference>
<sequence>MFYLLHPSKPARFLKYQITDNMTLTETSVEELSEPTEGFGHAHEWLPIALRSGEALPGWLAIPAWIPDYVRTVQQHGELTKETADGLRRLGIEPGPDYFEAAEAFQRGENEEGDDLREIISRPVDTKLEDHWKNLKTELS</sequence>
<protein>
    <submittedName>
        <fullName evidence="1">Uncharacterized protein</fullName>
    </submittedName>
</protein>
<proteinExistence type="predicted"/>
<evidence type="ECO:0000313" key="2">
    <source>
        <dbReference type="Proteomes" id="UP001595751"/>
    </source>
</evidence>
<dbReference type="EMBL" id="JBHRZN010000002">
    <property type="protein sequence ID" value="MFC3849754.1"/>
    <property type="molecule type" value="Genomic_DNA"/>
</dbReference>
<dbReference type="Proteomes" id="UP001595751">
    <property type="component" value="Unassembled WGS sequence"/>
</dbReference>
<organism evidence="1 2">
    <name type="scientific">Corynebacterium hansenii</name>
    <dbReference type="NCBI Taxonomy" id="394964"/>
    <lineage>
        <taxon>Bacteria</taxon>
        <taxon>Bacillati</taxon>
        <taxon>Actinomycetota</taxon>
        <taxon>Actinomycetes</taxon>
        <taxon>Mycobacteriales</taxon>
        <taxon>Corynebacteriaceae</taxon>
        <taxon>Corynebacterium</taxon>
    </lineage>
</organism>
<gene>
    <name evidence="1" type="ORF">ACFORJ_06200</name>
</gene>
<comment type="caution">
    <text evidence="1">The sequence shown here is derived from an EMBL/GenBank/DDBJ whole genome shotgun (WGS) entry which is preliminary data.</text>
</comment>
<name>A0ABV7ZPN3_9CORY</name>